<dbReference type="SUPFAM" id="SSF88713">
    <property type="entry name" value="Glycoside hydrolase/deacetylase"/>
    <property type="match status" value="1"/>
</dbReference>
<gene>
    <name evidence="7" type="ORF">P8X34_06320</name>
</gene>
<reference evidence="7 8" key="1">
    <citation type="submission" date="2023-03" db="EMBL/GenBank/DDBJ databases">
        <title>Speciation in Pyrococcus: adaptation to high temperature as a mechanism.</title>
        <authorList>
            <person name="Gu J."/>
        </authorList>
    </citation>
    <scope>NUCLEOTIDE SEQUENCE [LARGE SCALE GENOMIC DNA]</scope>
    <source>
        <strain evidence="7 8">LMOA34</strain>
    </source>
</reference>
<sequence>MRKIFALFIVIAILGSIYAPFVKSEEPKPLNIIIVWHQHQPYYYDPIQGIFTRPWVRLHAANNYWKMAYYLSKYPEVHATIDLSGTLIYQIAQYMNGSKDTYQIISEKIANGEPLTVEEKWFMLQAPGGFFDHTIPWNGEPVTDSSGNPIRKIWKRYSELRSKMIRLKAKYANLPLEEQKIKVTEGFTEQEYIDLAVLFNLAWIDYNYIMEHPDLKALYEKVDIGGYTRDDLKTVLKHQMWLLNNTFRMHEEINLLLGNGNVEVTTVPFAHPIGPILNDFGWYKDFDDQVKVANELYKKYLGGGKVTPRGGWAAESALNDKTLEILAENGWQWVMTDQLVLQRLGIKYSPENYYKPWVAEFNGKKIYLFPRDHILSDKVGFTYSGMNQYKAVEDFINDLLKIQKLNYDGSLVYVITLDGENPWEHYPYDGKLFLETLYQKLTELQKKGLIRTVTPSEYIQMYGDKANKLTPKMLERLDLTGDKVEALKKAKSLGELYDMAGVKEEMYWPESSWIDGTLSTWIGEPQENYAWYWLYLARKALMKEKDKMSQENWEKAYTYLLLAEGSDWFWWYGNDQDSGQDYTFDRYFKVYLYEMYKLASLEPPSYLYGNYYPDGKPYFTRALVGLTENKTEKFSSLSPLAKEVCIYFDSNGMHFVISGTNLTELEISIYENEKREGNTFTLLQEKPKEFRYSMFPFSKDSVGLMITKHILVKDGKAEVYKATGYEGYEKAGEAKVLIQNNMVHVILPFEYIETPEDFYFAVSTVKEGELEVITTPVEVKLPVQVKGMPLVDIKDVEGDDHGPGTYTYATDKVFVPHHLDLLRFRLLEQTDSYVMEFYFKELGDNPWNAPNGFSLQIIEVYLDFKHGGNTSAIKMYPDGPGSNVNLDPDHPWDVAFRIAGWDYGNIIVLANGTAYQGEMKISADPTSNKIVVVVPKKFIKLNESYGLWGVVLVGSQDGYGPDKWRPVAVEAEQWKLGGAEPQAVIDGLAPRVMDLLAPPGFKPTQEEQLKSYDLEKKKLATVKAIPMIKPAIVIIDPEGDDHGPGTYTYATDKVFVPHHLDLLKFTMKEEKEYWKLEFYFKELGDNPWNAPNGFSLQIIEVYFDFRPRGNTSAIKMYPDGPGSNVDLDPNHPWDLALRIAGWDYGNLIVLPNGTVYQGEMRISADPTRNAIVVELPKKFLTINATYGLYLAVLVGSQDGYGPDKWRPVAVEAEQWKLGGAEPQAVIDNLAPRVVDLLVPPGFKPTQEEQLKSYDVKEKKLATVLMIPVIKGAYKPPEKPEETKTETKTPTPTPTRTETPTQTKTETKTETKTTTTQTSTTTPSTSPTPSSQSPTKGGICGPGAILGLALLILLKRRL</sequence>
<evidence type="ECO:0000313" key="7">
    <source>
        <dbReference type="EMBL" id="MFA4804353.1"/>
    </source>
</evidence>
<dbReference type="PANTHER" id="PTHR36306:SF1">
    <property type="entry name" value="ALPHA-AMYLASE-RELATED"/>
    <property type="match status" value="1"/>
</dbReference>
<proteinExistence type="inferred from homology"/>
<feature type="region of interest" description="Disordered" evidence="4">
    <location>
        <begin position="1273"/>
        <end position="1338"/>
    </location>
</feature>
<comment type="similarity">
    <text evidence="1 3">Belongs to the glycosyl hydrolase 57 family.</text>
</comment>
<evidence type="ECO:0000256" key="4">
    <source>
        <dbReference type="SAM" id="MobiDB-lite"/>
    </source>
</evidence>
<feature type="domain" description="Glycoside hydrolase family 57 N-terminal" evidence="5">
    <location>
        <begin position="33"/>
        <end position="468"/>
    </location>
</feature>
<feature type="compositionally biased region" description="Low complexity" evidence="4">
    <location>
        <begin position="1311"/>
        <end position="1338"/>
    </location>
</feature>
<feature type="compositionally biased region" description="Low complexity" evidence="4">
    <location>
        <begin position="1287"/>
        <end position="1303"/>
    </location>
</feature>
<dbReference type="InterPro" id="IPR004300">
    <property type="entry name" value="Glyco_hydro_57_N"/>
</dbReference>
<dbReference type="CDD" id="cd10796">
    <property type="entry name" value="GH57N_APU"/>
    <property type="match status" value="1"/>
</dbReference>
<evidence type="ECO:0000259" key="6">
    <source>
        <dbReference type="Pfam" id="PF09985"/>
    </source>
</evidence>
<comment type="caution">
    <text evidence="7">The sequence shown here is derived from an EMBL/GenBank/DDBJ whole genome shotgun (WGS) entry which is preliminary data.</text>
</comment>
<dbReference type="Pfam" id="PF09985">
    <property type="entry name" value="Glucodextran_C"/>
    <property type="match status" value="2"/>
</dbReference>
<accession>A0ABV4T6V4</accession>
<dbReference type="Proteomes" id="UP001571980">
    <property type="component" value="Unassembled WGS sequence"/>
</dbReference>
<dbReference type="Pfam" id="PF03065">
    <property type="entry name" value="Glyco_hydro_57"/>
    <property type="match status" value="1"/>
</dbReference>
<dbReference type="PANTHER" id="PTHR36306">
    <property type="entry name" value="ALPHA-AMYLASE-RELATED-RELATED"/>
    <property type="match status" value="1"/>
</dbReference>
<organism evidence="7 8">
    <name type="scientific">Pyrococcus kukulkanii</name>
    <dbReference type="NCBI Taxonomy" id="1609559"/>
    <lineage>
        <taxon>Archaea</taxon>
        <taxon>Methanobacteriati</taxon>
        <taxon>Methanobacteriota</taxon>
        <taxon>Thermococci</taxon>
        <taxon>Thermococcales</taxon>
        <taxon>Thermococcaceae</taxon>
        <taxon>Pyrococcus</taxon>
    </lineage>
</organism>
<dbReference type="Gene3D" id="3.20.110.10">
    <property type="entry name" value="Glycoside hydrolase 38, N terminal domain"/>
    <property type="match status" value="1"/>
</dbReference>
<dbReference type="InterPro" id="IPR019248">
    <property type="entry name" value="Glucodextran_C"/>
</dbReference>
<dbReference type="InterPro" id="IPR011330">
    <property type="entry name" value="Glyco_hydro/deAcase_b/a-brl"/>
</dbReference>
<evidence type="ECO:0000256" key="3">
    <source>
        <dbReference type="RuleBase" id="RU361196"/>
    </source>
</evidence>
<evidence type="ECO:0000313" key="8">
    <source>
        <dbReference type="Proteomes" id="UP001571980"/>
    </source>
</evidence>
<keyword evidence="2 3" id="KW-0119">Carbohydrate metabolism</keyword>
<dbReference type="Gene3D" id="2.60.40.1190">
    <property type="match status" value="2"/>
</dbReference>
<evidence type="ECO:0000256" key="2">
    <source>
        <dbReference type="ARBA" id="ARBA00023277"/>
    </source>
</evidence>
<evidence type="ECO:0000259" key="5">
    <source>
        <dbReference type="Pfam" id="PF03065"/>
    </source>
</evidence>
<feature type="domain" description="Glucodextranase-like C-terminal" evidence="6">
    <location>
        <begin position="1034"/>
        <end position="1263"/>
    </location>
</feature>
<protein>
    <submittedName>
        <fullName evidence="7">Glucodextranase DOMON-like domain-containing protein</fullName>
    </submittedName>
</protein>
<dbReference type="SUPFAM" id="SSF49344">
    <property type="entry name" value="CBD9-like"/>
    <property type="match status" value="2"/>
</dbReference>
<dbReference type="EMBL" id="JARRIG010000004">
    <property type="protein sequence ID" value="MFA4804353.1"/>
    <property type="molecule type" value="Genomic_DNA"/>
</dbReference>
<feature type="domain" description="Glucodextranase-like C-terminal" evidence="6">
    <location>
        <begin position="791"/>
        <end position="1022"/>
    </location>
</feature>
<dbReference type="InterPro" id="IPR052046">
    <property type="entry name" value="GH57_Enzymes"/>
</dbReference>
<dbReference type="RefSeq" id="WP_372823680.1">
    <property type="nucleotide sequence ID" value="NZ_JARRIF010000004.1"/>
</dbReference>
<keyword evidence="8" id="KW-1185">Reference proteome</keyword>
<feature type="compositionally biased region" description="Basic and acidic residues" evidence="4">
    <location>
        <begin position="1275"/>
        <end position="1286"/>
    </location>
</feature>
<name>A0ABV4T6V4_9EURY</name>
<dbReference type="InterPro" id="IPR027291">
    <property type="entry name" value="Glyco_hydro_38_N_sf"/>
</dbReference>
<dbReference type="CDD" id="cd09626">
    <property type="entry name" value="DOMON_glucodextranase_like"/>
    <property type="match status" value="2"/>
</dbReference>
<evidence type="ECO:0000256" key="1">
    <source>
        <dbReference type="ARBA" id="ARBA00006821"/>
    </source>
</evidence>